<dbReference type="Gene3D" id="3.30.920.10">
    <property type="entry name" value="Frataxin/CyaY"/>
    <property type="match status" value="1"/>
</dbReference>
<dbReference type="EMBL" id="MU004189">
    <property type="protein sequence ID" value="KAF2495404.1"/>
    <property type="molecule type" value="Genomic_DNA"/>
</dbReference>
<dbReference type="GO" id="GO:0051537">
    <property type="term" value="F:2 iron, 2 sulfur cluster binding"/>
    <property type="evidence" value="ECO:0007669"/>
    <property type="project" value="TreeGrafter"/>
</dbReference>
<evidence type="ECO:0000313" key="5">
    <source>
        <dbReference type="Proteomes" id="UP000799750"/>
    </source>
</evidence>
<dbReference type="OrthoDB" id="1897642at2759"/>
<dbReference type="AlphaFoldDB" id="A0A6A6QTG6"/>
<evidence type="ECO:0000256" key="3">
    <source>
        <dbReference type="ARBA" id="ARBA00023004"/>
    </source>
</evidence>
<dbReference type="GO" id="GO:0008199">
    <property type="term" value="F:ferric iron binding"/>
    <property type="evidence" value="ECO:0007669"/>
    <property type="project" value="InterPro"/>
</dbReference>
<dbReference type="GO" id="GO:0006826">
    <property type="term" value="P:iron ion transport"/>
    <property type="evidence" value="ECO:0007669"/>
    <property type="project" value="UniProtKB-KW"/>
</dbReference>
<dbReference type="GO" id="GO:0008198">
    <property type="term" value="F:ferrous iron binding"/>
    <property type="evidence" value="ECO:0007669"/>
    <property type="project" value="TreeGrafter"/>
</dbReference>
<keyword evidence="2" id="KW-0406">Ion transport</keyword>
<dbReference type="InterPro" id="IPR036524">
    <property type="entry name" value="Frataxin/CyaY_sf"/>
</dbReference>
<reference evidence="4" key="1">
    <citation type="journal article" date="2020" name="Stud. Mycol.">
        <title>101 Dothideomycetes genomes: a test case for predicting lifestyles and emergence of pathogens.</title>
        <authorList>
            <person name="Haridas S."/>
            <person name="Albert R."/>
            <person name="Binder M."/>
            <person name="Bloem J."/>
            <person name="Labutti K."/>
            <person name="Salamov A."/>
            <person name="Andreopoulos B."/>
            <person name="Baker S."/>
            <person name="Barry K."/>
            <person name="Bills G."/>
            <person name="Bluhm B."/>
            <person name="Cannon C."/>
            <person name="Castanera R."/>
            <person name="Culley D."/>
            <person name="Daum C."/>
            <person name="Ezra D."/>
            <person name="Gonzalez J."/>
            <person name="Henrissat B."/>
            <person name="Kuo A."/>
            <person name="Liang C."/>
            <person name="Lipzen A."/>
            <person name="Lutzoni F."/>
            <person name="Magnuson J."/>
            <person name="Mondo S."/>
            <person name="Nolan M."/>
            <person name="Ohm R."/>
            <person name="Pangilinan J."/>
            <person name="Park H.-J."/>
            <person name="Ramirez L."/>
            <person name="Alfaro M."/>
            <person name="Sun H."/>
            <person name="Tritt A."/>
            <person name="Yoshinaga Y."/>
            <person name="Zwiers L.-H."/>
            <person name="Turgeon B."/>
            <person name="Goodwin S."/>
            <person name="Spatafora J."/>
            <person name="Crous P."/>
            <person name="Grigoriev I."/>
        </authorList>
    </citation>
    <scope>NUCLEOTIDE SEQUENCE</scope>
    <source>
        <strain evidence="4">CBS 269.34</strain>
    </source>
</reference>
<dbReference type="PROSITE" id="PS50810">
    <property type="entry name" value="FRATAXIN_2"/>
    <property type="match status" value="1"/>
</dbReference>
<sequence length="119" mass="13501">EATQLSDEDYCDLVEVYFEAVMEYAEYAQEEGSTNCLNYFQNDIITITAPGVGDYILKCQRSTKQIWLCSPISGSEAYDWVVHGEKQYVDDGRTMGQWLRMSSGTNLSEVLNTELGLEM</sequence>
<accession>A0A6A6QTG6</accession>
<dbReference type="Proteomes" id="UP000799750">
    <property type="component" value="Unassembled WGS sequence"/>
</dbReference>
<keyword evidence="2" id="KW-0410">Iron transport</keyword>
<evidence type="ECO:0000256" key="2">
    <source>
        <dbReference type="ARBA" id="ARBA00022496"/>
    </source>
</evidence>
<feature type="non-terminal residue" evidence="4">
    <location>
        <position position="1"/>
    </location>
</feature>
<dbReference type="Pfam" id="PF01491">
    <property type="entry name" value="Frataxin_Cyay"/>
    <property type="match status" value="1"/>
</dbReference>
<dbReference type="SMART" id="SM01219">
    <property type="entry name" value="Frataxin_Cyay"/>
    <property type="match status" value="1"/>
</dbReference>
<gene>
    <name evidence="4" type="ORF">BU16DRAFT_427978</name>
</gene>
<evidence type="ECO:0000256" key="1">
    <source>
        <dbReference type="ARBA" id="ARBA00008183"/>
    </source>
</evidence>
<dbReference type="GO" id="GO:0005739">
    <property type="term" value="C:mitochondrion"/>
    <property type="evidence" value="ECO:0007669"/>
    <property type="project" value="TreeGrafter"/>
</dbReference>
<proteinExistence type="inferred from homology"/>
<keyword evidence="5" id="KW-1185">Reference proteome</keyword>
<evidence type="ECO:0008006" key="6">
    <source>
        <dbReference type="Google" id="ProtNLM"/>
    </source>
</evidence>
<dbReference type="PANTHER" id="PTHR16821:SF2">
    <property type="entry name" value="FRATAXIN, MITOCHONDRIAL"/>
    <property type="match status" value="1"/>
</dbReference>
<protein>
    <recommendedName>
        <fullName evidence="6">Ferroxidase</fullName>
    </recommendedName>
</protein>
<keyword evidence="3" id="KW-0408">Iron</keyword>
<feature type="non-terminal residue" evidence="4">
    <location>
        <position position="119"/>
    </location>
</feature>
<dbReference type="GO" id="GO:0016226">
    <property type="term" value="P:iron-sulfur cluster assembly"/>
    <property type="evidence" value="ECO:0007669"/>
    <property type="project" value="InterPro"/>
</dbReference>
<dbReference type="SUPFAM" id="SSF55387">
    <property type="entry name" value="Frataxin/Nqo15-like"/>
    <property type="match status" value="1"/>
</dbReference>
<dbReference type="PANTHER" id="PTHR16821">
    <property type="entry name" value="FRATAXIN"/>
    <property type="match status" value="1"/>
</dbReference>
<dbReference type="InterPro" id="IPR002908">
    <property type="entry name" value="Frataxin/CyaY"/>
</dbReference>
<dbReference type="GO" id="GO:0006879">
    <property type="term" value="P:intracellular iron ion homeostasis"/>
    <property type="evidence" value="ECO:0007669"/>
    <property type="project" value="TreeGrafter"/>
</dbReference>
<comment type="similarity">
    <text evidence="1">Belongs to the frataxin family.</text>
</comment>
<name>A0A6A6QTG6_9PEZI</name>
<keyword evidence="2" id="KW-0813">Transport</keyword>
<evidence type="ECO:0000313" key="4">
    <source>
        <dbReference type="EMBL" id="KAF2495404.1"/>
    </source>
</evidence>
<dbReference type="GO" id="GO:0034986">
    <property type="term" value="F:iron chaperone activity"/>
    <property type="evidence" value="ECO:0007669"/>
    <property type="project" value="TreeGrafter"/>
</dbReference>
<organism evidence="4 5">
    <name type="scientific">Lophium mytilinum</name>
    <dbReference type="NCBI Taxonomy" id="390894"/>
    <lineage>
        <taxon>Eukaryota</taxon>
        <taxon>Fungi</taxon>
        <taxon>Dikarya</taxon>
        <taxon>Ascomycota</taxon>
        <taxon>Pezizomycotina</taxon>
        <taxon>Dothideomycetes</taxon>
        <taxon>Pleosporomycetidae</taxon>
        <taxon>Mytilinidiales</taxon>
        <taxon>Mytilinidiaceae</taxon>
        <taxon>Lophium</taxon>
    </lineage>
</organism>
<dbReference type="GO" id="GO:0004322">
    <property type="term" value="F:ferroxidase activity"/>
    <property type="evidence" value="ECO:0007669"/>
    <property type="project" value="TreeGrafter"/>
</dbReference>